<name>A0A7K0K6C3_9ACTO</name>
<dbReference type="AlphaFoldDB" id="A0A7K0K6C3"/>
<gene>
    <name evidence="1" type="ORF">FYJ63_10090</name>
</gene>
<accession>A0A7K0K6C3</accession>
<reference evidence="1 2" key="1">
    <citation type="submission" date="2019-08" db="EMBL/GenBank/DDBJ databases">
        <title>In-depth cultivation of the pig gut microbiome towards novel bacterial diversity and tailored functional studies.</title>
        <authorList>
            <person name="Wylensek D."/>
            <person name="Hitch T.C.A."/>
            <person name="Clavel T."/>
        </authorList>
    </citation>
    <scope>NUCLEOTIDE SEQUENCE [LARGE SCALE GENOMIC DNA]</scope>
    <source>
        <strain evidence="1 2">RF-GAM-744-WT-7</strain>
    </source>
</reference>
<keyword evidence="2" id="KW-1185">Reference proteome</keyword>
<proteinExistence type="predicted"/>
<dbReference type="RefSeq" id="WP_154546365.1">
    <property type="nucleotide sequence ID" value="NZ_VUMY01000023.1"/>
</dbReference>
<evidence type="ECO:0000313" key="1">
    <source>
        <dbReference type="EMBL" id="MST50565.1"/>
    </source>
</evidence>
<sequence length="173" mass="19090">MEPVTAAITAGAALAGALIPQIFSRRKTSADAKAAEASAHKTEAEAEGIEIDSRLKLDEIGERLSAIEHQVKNTHRTNLRQDIDKSNRTMDNVLDTVRLQAEAYSRDRKETLAWRERLVDSIRTIEGEISDLRSEHQAAVRVIGLHTRQLARITNPCGPTEGVNDEDKSDLVA</sequence>
<dbReference type="EMBL" id="VUMY01000023">
    <property type="protein sequence ID" value="MST50565.1"/>
    <property type="molecule type" value="Genomic_DNA"/>
</dbReference>
<dbReference type="Proteomes" id="UP000442535">
    <property type="component" value="Unassembled WGS sequence"/>
</dbReference>
<comment type="caution">
    <text evidence="1">The sequence shown here is derived from an EMBL/GenBank/DDBJ whole genome shotgun (WGS) entry which is preliminary data.</text>
</comment>
<evidence type="ECO:0000313" key="2">
    <source>
        <dbReference type="Proteomes" id="UP000442535"/>
    </source>
</evidence>
<protein>
    <submittedName>
        <fullName evidence="1">DUF2746 domain-containing protein</fullName>
    </submittedName>
</protein>
<organism evidence="1 2">
    <name type="scientific">Mobiluncus porci</name>
    <dbReference type="NCBI Taxonomy" id="2652278"/>
    <lineage>
        <taxon>Bacteria</taxon>
        <taxon>Bacillati</taxon>
        <taxon>Actinomycetota</taxon>
        <taxon>Actinomycetes</taxon>
        <taxon>Actinomycetales</taxon>
        <taxon>Actinomycetaceae</taxon>
        <taxon>Mobiluncus</taxon>
    </lineage>
</organism>